<protein>
    <submittedName>
        <fullName evidence="1">Uncharacterized protein</fullName>
    </submittedName>
</protein>
<reference evidence="1 2" key="1">
    <citation type="submission" date="2019-09" db="EMBL/GenBank/DDBJ databases">
        <authorList>
            <person name="Dittami M. S."/>
        </authorList>
    </citation>
    <scope>NUCLEOTIDE SEQUENCE [LARGE SCALE GENOMIC DNA]</scope>
    <source>
        <strain evidence="1">SPHINGO391</strain>
    </source>
</reference>
<name>A0A5E7ZMN6_9SPHN</name>
<evidence type="ECO:0000313" key="1">
    <source>
        <dbReference type="EMBL" id="VVT20389.1"/>
    </source>
</evidence>
<proteinExistence type="predicted"/>
<dbReference type="EMBL" id="CABVLI010000042">
    <property type="protein sequence ID" value="VVT20389.1"/>
    <property type="molecule type" value="Genomic_DNA"/>
</dbReference>
<dbReference type="RefSeq" id="WP_234422712.1">
    <property type="nucleotide sequence ID" value="NZ_LR701528.1"/>
</dbReference>
<dbReference type="Proteomes" id="UP000326857">
    <property type="component" value="Unassembled WGS sequence"/>
</dbReference>
<sequence length="166" mass="18752">MEGLPADVAPPMEGQSLPREFWTFDMVQERLVEAMITCWRHPDRERGWQRVHCAWPDILREVSAGDYDARGAEVASAEVEIRPASLTRIEVGEMEEAFAWTDMLALADRKLVGMAITELAKGQREVKWRRLLLRMGLQRGADGLRMRYGRAINAICIAKNGGNARG</sequence>
<organism evidence="1 2">
    <name type="scientific">Sphingomonas aurantiaca</name>
    <dbReference type="NCBI Taxonomy" id="185949"/>
    <lineage>
        <taxon>Bacteria</taxon>
        <taxon>Pseudomonadati</taxon>
        <taxon>Pseudomonadota</taxon>
        <taxon>Alphaproteobacteria</taxon>
        <taxon>Sphingomonadales</taxon>
        <taxon>Sphingomonadaceae</taxon>
        <taxon>Sphingomonas</taxon>
    </lineage>
</organism>
<dbReference type="AlphaFoldDB" id="A0A5E7ZMN6"/>
<evidence type="ECO:0000313" key="2">
    <source>
        <dbReference type="Proteomes" id="UP000326857"/>
    </source>
</evidence>
<gene>
    <name evidence="1" type="ORF">SPHINGO391_470062</name>
</gene>
<accession>A0A5E7ZMN6</accession>